<evidence type="ECO:0000256" key="1">
    <source>
        <dbReference type="PROSITE-ProRule" id="PRU00267"/>
    </source>
</evidence>
<evidence type="ECO:0000313" key="6">
    <source>
        <dbReference type="EnsemblPlants" id="PGSC0003DMT400048639"/>
    </source>
</evidence>
<dbReference type="GO" id="GO:0005634">
    <property type="term" value="C:nucleus"/>
    <property type="evidence" value="ECO:0000318"/>
    <property type="project" value="GO_Central"/>
</dbReference>
<reference evidence="7" key="1">
    <citation type="journal article" date="2011" name="Nature">
        <title>Genome sequence and analysis of the tuber crop potato.</title>
        <authorList>
            <consortium name="The Potato Genome Sequencing Consortium"/>
        </authorList>
    </citation>
    <scope>NUCLEOTIDE SEQUENCE [LARGE SCALE GENOMIC DNA]</scope>
    <source>
        <strain evidence="7">cv. DM1-3 516 R44</strain>
    </source>
</reference>
<feature type="domain" description="HMG box" evidence="4">
    <location>
        <begin position="157"/>
        <end position="224"/>
    </location>
</feature>
<dbReference type="PaxDb" id="4113-PGSC0003DMT400048639"/>
<evidence type="ECO:0000313" key="7">
    <source>
        <dbReference type="Proteomes" id="UP000011115"/>
    </source>
</evidence>
<proteinExistence type="predicted"/>
<evidence type="ECO:0000259" key="5">
    <source>
        <dbReference type="PROSITE" id="PS51011"/>
    </source>
</evidence>
<sequence length="379" mass="43203">MVQVIRERKWGEVKGIFRFPSSVTSASFVLRKYYLSKLYHFEQVYYFRKEEPSVSVADPTSSNVSGSAAEHANDDSAAMDQSSVSYNLEDGNSLVGTIDAKFDYGYVISVNLGSENLNGVLYHTPALPNQFQKVNTLARPSQRIRKRQLALKDPSRPKPNRSGYNFFFAEHYATLKPSYQGQERAISKRIGILWSRLTEAEKQVYQEKGVRDKERYRAEMLEYQTSNVQPSKCCHAGKSLVRSPRSLVVLDSEPDEASEYVPFDSSPPPQKNQYEFGQEQNVALVVEIESFRTNLVESQWEVTTLKDQLLQQRHNNNAQVDRVLQLLALSHTLHPFWSETLIPDRPFCLFEAILLLLPFCIFVCCGGAPTKLKTSCIMF</sequence>
<dbReference type="InterPro" id="IPR001606">
    <property type="entry name" value="ARID_dom"/>
</dbReference>
<dbReference type="InterPro" id="IPR009071">
    <property type="entry name" value="HMG_box_dom"/>
</dbReference>
<dbReference type="InterPro" id="IPR036910">
    <property type="entry name" value="HMG_box_dom_sf"/>
</dbReference>
<evidence type="ECO:0000259" key="4">
    <source>
        <dbReference type="PROSITE" id="PS50118"/>
    </source>
</evidence>
<organism evidence="6 7">
    <name type="scientific">Solanum tuberosum</name>
    <name type="common">Potato</name>
    <dbReference type="NCBI Taxonomy" id="4113"/>
    <lineage>
        <taxon>Eukaryota</taxon>
        <taxon>Viridiplantae</taxon>
        <taxon>Streptophyta</taxon>
        <taxon>Embryophyta</taxon>
        <taxon>Tracheophyta</taxon>
        <taxon>Spermatophyta</taxon>
        <taxon>Magnoliopsida</taxon>
        <taxon>eudicotyledons</taxon>
        <taxon>Gunneridae</taxon>
        <taxon>Pentapetalae</taxon>
        <taxon>asterids</taxon>
        <taxon>lamiids</taxon>
        <taxon>Solanales</taxon>
        <taxon>Solanaceae</taxon>
        <taxon>Solanoideae</taxon>
        <taxon>Solaneae</taxon>
        <taxon>Solanum</taxon>
    </lineage>
</organism>
<dbReference type="PROSITE" id="PS51011">
    <property type="entry name" value="ARID"/>
    <property type="match status" value="1"/>
</dbReference>
<accession>M1BMQ2</accession>
<keyword evidence="3" id="KW-1133">Transmembrane helix</keyword>
<protein>
    <submittedName>
        <fullName evidence="6">Transcription factor</fullName>
    </submittedName>
</protein>
<dbReference type="HOGENOM" id="CLU_730371_0_0_1"/>
<evidence type="ECO:0000256" key="2">
    <source>
        <dbReference type="SAM" id="MobiDB-lite"/>
    </source>
</evidence>
<feature type="domain" description="ARID" evidence="5">
    <location>
        <begin position="1"/>
        <end position="46"/>
    </location>
</feature>
<dbReference type="CDD" id="cd22009">
    <property type="entry name" value="HMG-box_AtHMGB9-like"/>
    <property type="match status" value="1"/>
</dbReference>
<feature type="region of interest" description="Disordered" evidence="2">
    <location>
        <begin position="57"/>
        <end position="82"/>
    </location>
</feature>
<dbReference type="EnsemblPlants" id="PGSC0003DMT400048639">
    <property type="protein sequence ID" value="PGSC0003DMT400048639"/>
    <property type="gene ID" value="PGSC0003DMG402018896"/>
</dbReference>
<dbReference type="Proteomes" id="UP000011115">
    <property type="component" value="Unassembled WGS sequence"/>
</dbReference>
<reference evidence="6" key="2">
    <citation type="submission" date="2015-06" db="UniProtKB">
        <authorList>
            <consortium name="EnsemblPlants"/>
        </authorList>
    </citation>
    <scope>IDENTIFICATION</scope>
    <source>
        <strain evidence="6">DM1-3 516 R44</strain>
    </source>
</reference>
<dbReference type="PANTHER" id="PTHR46691">
    <property type="entry name" value="HIGH MOBILITY GROUP B PROTEIN 9"/>
    <property type="match status" value="1"/>
</dbReference>
<dbReference type="STRING" id="4113.M1BMQ2"/>
<keyword evidence="3" id="KW-0812">Transmembrane</keyword>
<dbReference type="InParanoid" id="M1BMQ2"/>
<feature type="transmembrane region" description="Helical" evidence="3">
    <location>
        <begin position="349"/>
        <end position="368"/>
    </location>
</feature>
<keyword evidence="1" id="KW-0539">Nucleus</keyword>
<dbReference type="eggNOG" id="KOG2744">
    <property type="taxonomic scope" value="Eukaryota"/>
</dbReference>
<dbReference type="Pfam" id="PF00505">
    <property type="entry name" value="HMG_box"/>
    <property type="match status" value="1"/>
</dbReference>
<dbReference type="SUPFAM" id="SSF47095">
    <property type="entry name" value="HMG-box"/>
    <property type="match status" value="1"/>
</dbReference>
<keyword evidence="1" id="KW-0238">DNA-binding</keyword>
<name>M1BMQ2_SOLTU</name>
<dbReference type="Gene3D" id="1.10.30.10">
    <property type="entry name" value="High mobility group box domain"/>
    <property type="match status" value="1"/>
</dbReference>
<dbReference type="GO" id="GO:0003677">
    <property type="term" value="F:DNA binding"/>
    <property type="evidence" value="ECO:0000318"/>
    <property type="project" value="GO_Central"/>
</dbReference>
<keyword evidence="7" id="KW-1185">Reference proteome</keyword>
<dbReference type="PROSITE" id="PS50118">
    <property type="entry name" value="HMG_BOX_2"/>
    <property type="match status" value="1"/>
</dbReference>
<dbReference type="eggNOG" id="KOG0381">
    <property type="taxonomic scope" value="Eukaryota"/>
</dbReference>
<dbReference type="SUPFAM" id="SSF46774">
    <property type="entry name" value="ARID-like"/>
    <property type="match status" value="1"/>
</dbReference>
<dbReference type="InterPro" id="IPR036431">
    <property type="entry name" value="ARID_dom_sf"/>
</dbReference>
<dbReference type="Gramene" id="PGSC0003DMT400048639">
    <property type="protein sequence ID" value="PGSC0003DMT400048639"/>
    <property type="gene ID" value="PGSC0003DMG402018896"/>
</dbReference>
<dbReference type="SMART" id="SM00398">
    <property type="entry name" value="HMG"/>
    <property type="match status" value="1"/>
</dbReference>
<dbReference type="Gene3D" id="1.10.150.60">
    <property type="entry name" value="ARID DNA-binding domain"/>
    <property type="match status" value="1"/>
</dbReference>
<dbReference type="PANTHER" id="PTHR46691:SF6">
    <property type="entry name" value="HIGH MOBILITY GROUP B PROTEIN 10-RELATED"/>
    <property type="match status" value="1"/>
</dbReference>
<feature type="DNA-binding region" description="HMG box" evidence="1">
    <location>
        <begin position="157"/>
        <end position="224"/>
    </location>
</feature>
<evidence type="ECO:0000256" key="3">
    <source>
        <dbReference type="SAM" id="Phobius"/>
    </source>
</evidence>
<keyword evidence="3" id="KW-0472">Membrane</keyword>
<dbReference type="AlphaFoldDB" id="M1BMQ2"/>